<evidence type="ECO:0000313" key="3">
    <source>
        <dbReference type="Proteomes" id="UP000449846"/>
    </source>
</evidence>
<dbReference type="GO" id="GO:0043565">
    <property type="term" value="F:sequence-specific DNA binding"/>
    <property type="evidence" value="ECO:0007669"/>
    <property type="project" value="TreeGrafter"/>
</dbReference>
<comment type="caution">
    <text evidence="2">The sequence shown here is derived from an EMBL/GenBank/DDBJ whole genome shotgun (WGS) entry which is preliminary data.</text>
</comment>
<dbReference type="AlphaFoldDB" id="A0A844HLW8"/>
<protein>
    <submittedName>
        <fullName evidence="2">Transposase</fullName>
    </submittedName>
</protein>
<accession>A0A844HLW8</accession>
<dbReference type="NCBIfam" id="NF047646">
    <property type="entry name" value="REP_Tyr_transpos"/>
    <property type="match status" value="1"/>
</dbReference>
<gene>
    <name evidence="2" type="ORF">GL300_05450</name>
</gene>
<sequence length="155" mass="17918">MSAYRRPDIPGSSIFFTACLAMRGDDLLIREVARLREVFGEVRAVRPFRIEAIVILPDHLHTVWTLPEGDSDYSGRWASIKAGFSRGLPAGRLRPSHVRRREKGIWQRRFWEHHLRDDAELSAAISYCWTNPVRHGLVSDPADWPYSSWHRDRGA</sequence>
<evidence type="ECO:0000259" key="1">
    <source>
        <dbReference type="SMART" id="SM01321"/>
    </source>
</evidence>
<dbReference type="OrthoDB" id="9794403at2"/>
<dbReference type="GO" id="GO:0006313">
    <property type="term" value="P:DNA transposition"/>
    <property type="evidence" value="ECO:0007669"/>
    <property type="project" value="InterPro"/>
</dbReference>
<dbReference type="InterPro" id="IPR036515">
    <property type="entry name" value="Transposase_17_sf"/>
</dbReference>
<dbReference type="PROSITE" id="PS51257">
    <property type="entry name" value="PROKAR_LIPOPROTEIN"/>
    <property type="match status" value="1"/>
</dbReference>
<dbReference type="PANTHER" id="PTHR36966:SF1">
    <property type="entry name" value="REP-ASSOCIATED TYROSINE TRANSPOSASE"/>
    <property type="match status" value="1"/>
</dbReference>
<organism evidence="2 3">
    <name type="scientific">Paracoccus litorisediminis</name>
    <dbReference type="NCBI Taxonomy" id="2006130"/>
    <lineage>
        <taxon>Bacteria</taxon>
        <taxon>Pseudomonadati</taxon>
        <taxon>Pseudomonadota</taxon>
        <taxon>Alphaproteobacteria</taxon>
        <taxon>Rhodobacterales</taxon>
        <taxon>Paracoccaceae</taxon>
        <taxon>Paracoccus</taxon>
    </lineage>
</organism>
<dbReference type="SUPFAM" id="SSF143422">
    <property type="entry name" value="Transposase IS200-like"/>
    <property type="match status" value="1"/>
</dbReference>
<reference evidence="2 3" key="1">
    <citation type="submission" date="2019-11" db="EMBL/GenBank/DDBJ databases">
        <authorList>
            <person name="Dong K."/>
        </authorList>
    </citation>
    <scope>NUCLEOTIDE SEQUENCE [LARGE SCALE GENOMIC DNA]</scope>
    <source>
        <strain evidence="2 3">NBRC 112902</strain>
    </source>
</reference>
<name>A0A844HLW8_9RHOB</name>
<proteinExistence type="predicted"/>
<feature type="domain" description="Transposase IS200-like" evidence="1">
    <location>
        <begin position="9"/>
        <end position="131"/>
    </location>
</feature>
<keyword evidence="3" id="KW-1185">Reference proteome</keyword>
<dbReference type="SMART" id="SM01321">
    <property type="entry name" value="Y1_Tnp"/>
    <property type="match status" value="1"/>
</dbReference>
<dbReference type="Gene3D" id="3.30.70.1290">
    <property type="entry name" value="Transposase IS200-like"/>
    <property type="match status" value="1"/>
</dbReference>
<dbReference type="InterPro" id="IPR002686">
    <property type="entry name" value="Transposase_17"/>
</dbReference>
<dbReference type="EMBL" id="WMIG01000002">
    <property type="protein sequence ID" value="MTH58652.1"/>
    <property type="molecule type" value="Genomic_DNA"/>
</dbReference>
<dbReference type="GO" id="GO:0004803">
    <property type="term" value="F:transposase activity"/>
    <property type="evidence" value="ECO:0007669"/>
    <property type="project" value="InterPro"/>
</dbReference>
<evidence type="ECO:0000313" key="2">
    <source>
        <dbReference type="EMBL" id="MTH58652.1"/>
    </source>
</evidence>
<dbReference type="InterPro" id="IPR052715">
    <property type="entry name" value="RAYT_transposase"/>
</dbReference>
<dbReference type="Proteomes" id="UP000449846">
    <property type="component" value="Unassembled WGS sequence"/>
</dbReference>
<dbReference type="PANTHER" id="PTHR36966">
    <property type="entry name" value="REP-ASSOCIATED TYROSINE TRANSPOSASE"/>
    <property type="match status" value="1"/>
</dbReference>